<evidence type="ECO:0000256" key="1">
    <source>
        <dbReference type="ARBA" id="ARBA00001974"/>
    </source>
</evidence>
<proteinExistence type="inferred from homology"/>
<keyword evidence="8" id="KW-0503">Monooxygenase</keyword>
<dbReference type="GO" id="GO:0004497">
    <property type="term" value="F:monooxygenase activity"/>
    <property type="evidence" value="ECO:0007669"/>
    <property type="project" value="UniProtKB-KW"/>
</dbReference>
<dbReference type="SUPFAM" id="SSF51905">
    <property type="entry name" value="FAD/NAD(P)-binding domain"/>
    <property type="match status" value="2"/>
</dbReference>
<keyword evidence="5" id="KW-0274">FAD</keyword>
<evidence type="ECO:0000256" key="5">
    <source>
        <dbReference type="ARBA" id="ARBA00022827"/>
    </source>
</evidence>
<keyword evidence="7" id="KW-0560">Oxidoreductase</keyword>
<name>S5TKN5_9BACT</name>
<dbReference type="PANTHER" id="PTHR42802:SF1">
    <property type="entry name" value="L-ORNITHINE N(5)-MONOOXYGENASE"/>
    <property type="match status" value="1"/>
</dbReference>
<protein>
    <submittedName>
        <fullName evidence="8">Peptide monooxygenase</fullName>
    </submittedName>
</protein>
<organism evidence="8">
    <name type="scientific">uncultured bacterium esnapd7</name>
    <dbReference type="NCBI Taxonomy" id="1366614"/>
    <lineage>
        <taxon>Bacteria</taxon>
        <taxon>environmental samples</taxon>
    </lineage>
</organism>
<dbReference type="PANTHER" id="PTHR42802">
    <property type="entry name" value="MONOOXYGENASE"/>
    <property type="match status" value="1"/>
</dbReference>
<comment type="similarity">
    <text evidence="3">Belongs to the lysine N(6)-hydroxylase/L-ornithine N(5)-oxygenase family.</text>
</comment>
<evidence type="ECO:0000256" key="7">
    <source>
        <dbReference type="ARBA" id="ARBA00023002"/>
    </source>
</evidence>
<dbReference type="InterPro" id="IPR025700">
    <property type="entry name" value="Lys/Orn_oxygenase"/>
</dbReference>
<evidence type="ECO:0000256" key="4">
    <source>
        <dbReference type="ARBA" id="ARBA00022630"/>
    </source>
</evidence>
<keyword evidence="6" id="KW-0521">NADP</keyword>
<dbReference type="PRINTS" id="PR00368">
    <property type="entry name" value="FADPNR"/>
</dbReference>
<evidence type="ECO:0000256" key="2">
    <source>
        <dbReference type="ARBA" id="ARBA00004924"/>
    </source>
</evidence>
<comment type="pathway">
    <text evidence="2">Siderophore biosynthesis.</text>
</comment>
<keyword evidence="4" id="KW-0285">Flavoprotein</keyword>
<sequence>MNSGDREIYDVVGVGFGPSGLALAIALAEHPAELSHLFLEQSAAPNWHRGMLLPGARMQVAFLKDLATFRNPASRFSFVSYLHQTGRLAQFVNNRDFFATRHDFHTYLEWAETGVAERVRRGTEVTGMRLDGDTVRVDVRGSRSVHARNVVISTGLVPRMPAGVDADQYVWHSSRFLDNFRALARPPRRVVVAGAGQSAAEIARFLYDELPDASIHVVLPSFGYSAADSTPFANRVFDPEAMGDYHSAPAAAKEMIWRYHKNTNYSVVDEGVLQGLHQRAYDDELSGRGRLKFLNMTRVLSAKLVGNDTRVTVHSALADRSSDLDVDLLVCATGYEPMDPAELLGEIDAHCLRDDRGRYVVGRDHRLVTSPEVRCGIFLQGGTEHTHGLSSSLLSNIAVRSGEITDSIAGRLPGGTA</sequence>
<dbReference type="AlphaFoldDB" id="S5TKN5"/>
<dbReference type="InterPro" id="IPR036188">
    <property type="entry name" value="FAD/NAD-bd_sf"/>
</dbReference>
<dbReference type="Gene3D" id="3.50.50.60">
    <property type="entry name" value="FAD/NAD(P)-binding domain"/>
    <property type="match status" value="1"/>
</dbReference>
<evidence type="ECO:0000313" key="8">
    <source>
        <dbReference type="EMBL" id="AGS49485.1"/>
    </source>
</evidence>
<comment type="cofactor">
    <cofactor evidence="1">
        <name>FAD</name>
        <dbReference type="ChEBI" id="CHEBI:57692"/>
    </cofactor>
</comment>
<reference evidence="8" key="1">
    <citation type="journal article" date="2013" name="Proc. Natl. Acad. Sci. U.S.A.">
        <title>Mapping gene clusters within arrayed metagenomic libraries to expand the structural diversity of biomedically relevant natural products.</title>
        <authorList>
            <person name="Owen J.G."/>
            <person name="Reddy B.V."/>
            <person name="Ternei M.A."/>
            <person name="Charlop-Powers Z."/>
            <person name="Calle P.Y."/>
            <person name="Kim J.H."/>
            <person name="Brady S.F."/>
        </authorList>
    </citation>
    <scope>NUCLEOTIDE SEQUENCE</scope>
</reference>
<accession>S5TKN5</accession>
<dbReference type="Pfam" id="PF13434">
    <property type="entry name" value="Lys_Orn_oxgnase"/>
    <property type="match status" value="1"/>
</dbReference>
<dbReference type="EMBL" id="KF264546">
    <property type="protein sequence ID" value="AGS49485.1"/>
    <property type="molecule type" value="Genomic_DNA"/>
</dbReference>
<evidence type="ECO:0000256" key="6">
    <source>
        <dbReference type="ARBA" id="ARBA00022857"/>
    </source>
</evidence>
<dbReference type="PRINTS" id="PR00411">
    <property type="entry name" value="PNDRDTASEI"/>
</dbReference>
<evidence type="ECO:0000256" key="3">
    <source>
        <dbReference type="ARBA" id="ARBA00007588"/>
    </source>
</evidence>